<evidence type="ECO:0000256" key="2">
    <source>
        <dbReference type="ARBA" id="ARBA00022485"/>
    </source>
</evidence>
<evidence type="ECO:0000256" key="1">
    <source>
        <dbReference type="ARBA" id="ARBA00001966"/>
    </source>
</evidence>
<dbReference type="EMBL" id="JACJMO010000024">
    <property type="protein sequence ID" value="MBM6858419.1"/>
    <property type="molecule type" value="Genomic_DNA"/>
</dbReference>
<dbReference type="SFLD" id="SFLDF00299">
    <property type="entry name" value="anaerobic_ribonucleoside-triph"/>
    <property type="match status" value="1"/>
</dbReference>
<comment type="cofactor">
    <cofactor evidence="1">
        <name>[4Fe-4S] cluster</name>
        <dbReference type="ChEBI" id="CHEBI:49883"/>
    </cofactor>
</comment>
<keyword evidence="7" id="KW-0560">Oxidoreductase</keyword>
<dbReference type="Gene3D" id="3.20.20.70">
    <property type="entry name" value="Aldolase class I"/>
    <property type="match status" value="1"/>
</dbReference>
<dbReference type="InterPro" id="IPR034457">
    <property type="entry name" value="Organic_radical-activating"/>
</dbReference>
<keyword evidence="3" id="KW-0949">S-adenosyl-L-methionine</keyword>
<evidence type="ECO:0000256" key="4">
    <source>
        <dbReference type="ARBA" id="ARBA00022723"/>
    </source>
</evidence>
<gene>
    <name evidence="9" type="primary">nrdG</name>
    <name evidence="9" type="ORF">H6D15_12555</name>
</gene>
<dbReference type="Proteomes" id="UP000698924">
    <property type="component" value="Unassembled WGS sequence"/>
</dbReference>
<dbReference type="SFLD" id="SFLDG01066">
    <property type="entry name" value="organic_radical-activating_enz"/>
    <property type="match status" value="1"/>
</dbReference>
<dbReference type="SFLD" id="SFLDG01063">
    <property type="entry name" value="activating_enzymes__group_1"/>
    <property type="match status" value="1"/>
</dbReference>
<dbReference type="InterPro" id="IPR058240">
    <property type="entry name" value="rSAM_sf"/>
</dbReference>
<dbReference type="EC" id="1.97.1.-" evidence="7"/>
<feature type="domain" description="Radical SAM core" evidence="8">
    <location>
        <begin position="13"/>
        <end position="168"/>
    </location>
</feature>
<dbReference type="PIRSF" id="PIRSF000368">
    <property type="entry name" value="NrdG"/>
    <property type="match status" value="1"/>
</dbReference>
<comment type="caution">
    <text evidence="9">The sequence shown here is derived from an EMBL/GenBank/DDBJ whole genome shotgun (WGS) entry which is preliminary data.</text>
</comment>
<dbReference type="NCBIfam" id="TIGR02491">
    <property type="entry name" value="NrdG"/>
    <property type="match status" value="1"/>
</dbReference>
<dbReference type="GO" id="GO:0046872">
    <property type="term" value="F:metal ion binding"/>
    <property type="evidence" value="ECO:0007669"/>
    <property type="project" value="UniProtKB-KW"/>
</dbReference>
<comment type="similarity">
    <text evidence="7">Belongs to the organic radical-activating enzymes family.</text>
</comment>
<evidence type="ECO:0000259" key="8">
    <source>
        <dbReference type="PROSITE" id="PS51918"/>
    </source>
</evidence>
<dbReference type="InterPro" id="IPR013785">
    <property type="entry name" value="Aldolase_TIM"/>
</dbReference>
<dbReference type="InterPro" id="IPR007197">
    <property type="entry name" value="rSAM"/>
</dbReference>
<proteinExistence type="inferred from homology"/>
<dbReference type="GO" id="GO:0043365">
    <property type="term" value="F:[formate-C-acetyltransferase]-activating enzyme activity"/>
    <property type="evidence" value="ECO:0007669"/>
    <property type="project" value="InterPro"/>
</dbReference>
<accession>A0AA40ZV95</accession>
<dbReference type="SUPFAM" id="SSF102114">
    <property type="entry name" value="Radical SAM enzymes"/>
    <property type="match status" value="1"/>
</dbReference>
<evidence type="ECO:0000256" key="3">
    <source>
        <dbReference type="ARBA" id="ARBA00022691"/>
    </source>
</evidence>
<evidence type="ECO:0000256" key="6">
    <source>
        <dbReference type="ARBA" id="ARBA00023014"/>
    </source>
</evidence>
<dbReference type="RefSeq" id="WP_021847321.1">
    <property type="nucleotide sequence ID" value="NZ_JAAZTS010000023.1"/>
</dbReference>
<dbReference type="GO" id="GO:0004748">
    <property type="term" value="F:ribonucleoside-diphosphate reductase activity, thioredoxin disulfide as acceptor"/>
    <property type="evidence" value="ECO:0007669"/>
    <property type="project" value="TreeGrafter"/>
</dbReference>
<sequence>MLSILDILEDTTADGPGFRTSIYAAGCPNACPGCHNPESWDIRHGRRMSTEEILEKVLDDPFADVTFSGGDPMFQPEGFAELARAIKEKSDKNIWCYTGYTFEKLLEDPRQSLLLQYIDVLVDGRFRQDLRDESLCFRGSSNQRLIDVPASLKARKAVAYHYAPYHTV</sequence>
<keyword evidence="5" id="KW-0408">Iron</keyword>
<dbReference type="CDD" id="cd01335">
    <property type="entry name" value="Radical_SAM"/>
    <property type="match status" value="1"/>
</dbReference>
<dbReference type="GO" id="GO:0051539">
    <property type="term" value="F:4 iron, 4 sulfur cluster binding"/>
    <property type="evidence" value="ECO:0007669"/>
    <property type="project" value="UniProtKB-KW"/>
</dbReference>
<dbReference type="PANTHER" id="PTHR30352">
    <property type="entry name" value="PYRUVATE FORMATE-LYASE-ACTIVATING ENZYME"/>
    <property type="match status" value="1"/>
</dbReference>
<reference evidence="9 10" key="1">
    <citation type="journal article" date="2021" name="Sci. Rep.">
        <title>The distribution of antibiotic resistance genes in chicken gut microbiota commensals.</title>
        <authorList>
            <person name="Juricova H."/>
            <person name="Matiasovicova J."/>
            <person name="Kubasova T."/>
            <person name="Cejkova D."/>
            <person name="Rychlik I."/>
        </authorList>
    </citation>
    <scope>NUCLEOTIDE SEQUENCE [LARGE SCALE GENOMIC DNA]</scope>
    <source>
        <strain evidence="9 10">An421</strain>
    </source>
</reference>
<evidence type="ECO:0000313" key="9">
    <source>
        <dbReference type="EMBL" id="MBM6858419.1"/>
    </source>
</evidence>
<keyword evidence="10" id="KW-1185">Reference proteome</keyword>
<dbReference type="InterPro" id="IPR012837">
    <property type="entry name" value="NrdG"/>
</dbReference>
<evidence type="ECO:0000256" key="5">
    <source>
        <dbReference type="ARBA" id="ARBA00023004"/>
    </source>
</evidence>
<dbReference type="AlphaFoldDB" id="A0AA40ZV95"/>
<keyword evidence="4" id="KW-0479">Metal-binding</keyword>
<keyword evidence="6" id="KW-0411">Iron-sulfur</keyword>
<keyword evidence="2" id="KW-0004">4Fe-4S</keyword>
<evidence type="ECO:0000313" key="10">
    <source>
        <dbReference type="Proteomes" id="UP000698924"/>
    </source>
</evidence>
<dbReference type="PANTHER" id="PTHR30352:SF2">
    <property type="entry name" value="ANAEROBIC RIBONUCLEOSIDE-TRIPHOSPHATE REDUCTASE-ACTIVATING PROTEIN"/>
    <property type="match status" value="1"/>
</dbReference>
<dbReference type="Pfam" id="PF13353">
    <property type="entry name" value="Fer4_12"/>
    <property type="match status" value="1"/>
</dbReference>
<organism evidence="9 10">
    <name type="scientific">Caecibacteroides pullorum</name>
    <dbReference type="NCBI Taxonomy" id="2725562"/>
    <lineage>
        <taxon>Bacteria</taxon>
        <taxon>Pseudomonadati</taxon>
        <taxon>Bacteroidota</taxon>
        <taxon>Bacteroidia</taxon>
        <taxon>Bacteroidales</taxon>
        <taxon>Bacteroidaceae</taxon>
        <taxon>Caecibacteroides</taxon>
    </lineage>
</organism>
<evidence type="ECO:0000256" key="7">
    <source>
        <dbReference type="PIRNR" id="PIRNR000368"/>
    </source>
</evidence>
<name>A0AA40ZV95_9BACT</name>
<comment type="function">
    <text evidence="7">Activation of anaerobic ribonucleoside-triphosphate reductase under anaerobic conditions by generation of an organic free radical, using S-adenosylmethionine and reduced flavodoxin as cosubstrates to produce 5'-deoxy-adenosine.</text>
</comment>
<dbReference type="PROSITE" id="PS51918">
    <property type="entry name" value="RADICAL_SAM"/>
    <property type="match status" value="1"/>
</dbReference>
<protein>
    <recommendedName>
        <fullName evidence="7">Anaerobic ribonucleoside-triphosphate reductase-activating protein</fullName>
        <ecNumber evidence="7">1.97.1.-</ecNumber>
    </recommendedName>
</protein>
<dbReference type="SFLD" id="SFLDS00029">
    <property type="entry name" value="Radical_SAM"/>
    <property type="match status" value="1"/>
</dbReference>